<proteinExistence type="predicted"/>
<evidence type="ECO:0000313" key="2">
    <source>
        <dbReference type="EMBL" id="GBP15731.1"/>
    </source>
</evidence>
<comment type="caution">
    <text evidence="2">The sequence shown here is derived from an EMBL/GenBank/DDBJ whole genome shotgun (WGS) entry which is preliminary data.</text>
</comment>
<organism evidence="2 3">
    <name type="scientific">Eumeta variegata</name>
    <name type="common">Bagworm moth</name>
    <name type="synonym">Eumeta japonica</name>
    <dbReference type="NCBI Taxonomy" id="151549"/>
    <lineage>
        <taxon>Eukaryota</taxon>
        <taxon>Metazoa</taxon>
        <taxon>Ecdysozoa</taxon>
        <taxon>Arthropoda</taxon>
        <taxon>Hexapoda</taxon>
        <taxon>Insecta</taxon>
        <taxon>Pterygota</taxon>
        <taxon>Neoptera</taxon>
        <taxon>Endopterygota</taxon>
        <taxon>Lepidoptera</taxon>
        <taxon>Glossata</taxon>
        <taxon>Ditrysia</taxon>
        <taxon>Tineoidea</taxon>
        <taxon>Psychidae</taxon>
        <taxon>Oiketicinae</taxon>
        <taxon>Eumeta</taxon>
    </lineage>
</organism>
<feature type="region of interest" description="Disordered" evidence="1">
    <location>
        <begin position="133"/>
        <end position="158"/>
    </location>
</feature>
<accession>A0A4C1TP34</accession>
<gene>
    <name evidence="2" type="ORF">EVAR_93919_1</name>
</gene>
<dbReference type="Proteomes" id="UP000299102">
    <property type="component" value="Unassembled WGS sequence"/>
</dbReference>
<dbReference type="AlphaFoldDB" id="A0A4C1TP34"/>
<keyword evidence="3" id="KW-1185">Reference proteome</keyword>
<protein>
    <submittedName>
        <fullName evidence="2">Uncharacterized protein</fullName>
    </submittedName>
</protein>
<name>A0A4C1TP34_EUMVA</name>
<reference evidence="2 3" key="1">
    <citation type="journal article" date="2019" name="Commun. Biol.">
        <title>The bagworm genome reveals a unique fibroin gene that provides high tensile strength.</title>
        <authorList>
            <person name="Kono N."/>
            <person name="Nakamura H."/>
            <person name="Ohtoshi R."/>
            <person name="Tomita M."/>
            <person name="Numata K."/>
            <person name="Arakawa K."/>
        </authorList>
    </citation>
    <scope>NUCLEOTIDE SEQUENCE [LARGE SCALE GENOMIC DNA]</scope>
</reference>
<evidence type="ECO:0000256" key="1">
    <source>
        <dbReference type="SAM" id="MobiDB-lite"/>
    </source>
</evidence>
<dbReference type="EMBL" id="BGZK01000074">
    <property type="protein sequence ID" value="GBP15731.1"/>
    <property type="molecule type" value="Genomic_DNA"/>
</dbReference>
<evidence type="ECO:0000313" key="3">
    <source>
        <dbReference type="Proteomes" id="UP000299102"/>
    </source>
</evidence>
<sequence>MKHLEATLPLIADEAHLQEIADSDIHQSVRSVKNNRQMRTQPQVRSDPLGNGRIRTSLGARGVIDRSIRQRAMTGRAAPELRNSIKSSARESFGGGFCRANSARGPARRGIKRRRRCLAGRTSRERFTIGRVSAAGPPLGESPYPLRTRTSPLRPQDVPGNIITRIHVSLPRRLFSPLSVHDGSLTRDTKINEASFATAVT</sequence>